<organism evidence="1 2">
    <name type="scientific">Rhododendron molle</name>
    <name type="common">Chinese azalea</name>
    <name type="synonym">Azalea mollis</name>
    <dbReference type="NCBI Taxonomy" id="49168"/>
    <lineage>
        <taxon>Eukaryota</taxon>
        <taxon>Viridiplantae</taxon>
        <taxon>Streptophyta</taxon>
        <taxon>Embryophyta</taxon>
        <taxon>Tracheophyta</taxon>
        <taxon>Spermatophyta</taxon>
        <taxon>Magnoliopsida</taxon>
        <taxon>eudicotyledons</taxon>
        <taxon>Gunneridae</taxon>
        <taxon>Pentapetalae</taxon>
        <taxon>asterids</taxon>
        <taxon>Ericales</taxon>
        <taxon>Ericaceae</taxon>
        <taxon>Ericoideae</taxon>
        <taxon>Rhodoreae</taxon>
        <taxon>Rhododendron</taxon>
    </lineage>
</organism>
<keyword evidence="2" id="KW-1185">Reference proteome</keyword>
<evidence type="ECO:0000313" key="2">
    <source>
        <dbReference type="Proteomes" id="UP001062846"/>
    </source>
</evidence>
<protein>
    <submittedName>
        <fullName evidence="1">Uncharacterized protein</fullName>
    </submittedName>
</protein>
<evidence type="ECO:0000313" key="1">
    <source>
        <dbReference type="EMBL" id="KAI8545924.1"/>
    </source>
</evidence>
<dbReference type="Proteomes" id="UP001062846">
    <property type="component" value="Chromosome 7"/>
</dbReference>
<accession>A0ACC0MYF0</accession>
<comment type="caution">
    <text evidence="1">The sequence shown here is derived from an EMBL/GenBank/DDBJ whole genome shotgun (WGS) entry which is preliminary data.</text>
</comment>
<reference evidence="1" key="1">
    <citation type="submission" date="2022-02" db="EMBL/GenBank/DDBJ databases">
        <title>Plant Genome Project.</title>
        <authorList>
            <person name="Zhang R.-G."/>
        </authorList>
    </citation>
    <scope>NUCLEOTIDE SEQUENCE</scope>
    <source>
        <strain evidence="1">AT1</strain>
    </source>
</reference>
<name>A0ACC0MYF0_RHOML</name>
<dbReference type="EMBL" id="CM046394">
    <property type="protein sequence ID" value="KAI8545924.1"/>
    <property type="molecule type" value="Genomic_DNA"/>
</dbReference>
<gene>
    <name evidence="1" type="ORF">RHMOL_Rhmol07G0075200</name>
</gene>
<sequence>MSSLFVSIEYTHCSRQLLQTNKNKINQVRVPPNKVTETDHGILSSFLLWQVSQSQACCNCIRRNAVDPYPILSQLGCNTLSQSRNSMLGTRVCMWT</sequence>
<proteinExistence type="predicted"/>